<keyword evidence="3 7" id="KW-0472">Membrane</keyword>
<accession>A0A6P7PV29</accession>
<dbReference type="SUPFAM" id="SSF48726">
    <property type="entry name" value="Immunoglobulin"/>
    <property type="match status" value="2"/>
</dbReference>
<evidence type="ECO:0000259" key="9">
    <source>
        <dbReference type="PROSITE" id="PS50835"/>
    </source>
</evidence>
<keyword evidence="7" id="KW-1133">Transmembrane helix</keyword>
<feature type="compositionally biased region" description="Polar residues" evidence="6">
    <location>
        <begin position="278"/>
        <end position="289"/>
    </location>
</feature>
<dbReference type="InterPro" id="IPR015631">
    <property type="entry name" value="CD2/SLAM_rcpt"/>
</dbReference>
<dbReference type="OrthoDB" id="8963023at2759"/>
<keyword evidence="5" id="KW-0393">Immunoglobulin domain</keyword>
<keyword evidence="10" id="KW-1185">Reference proteome</keyword>
<feature type="signal peptide" evidence="8">
    <location>
        <begin position="1"/>
        <end position="23"/>
    </location>
</feature>
<evidence type="ECO:0000256" key="7">
    <source>
        <dbReference type="SAM" id="Phobius"/>
    </source>
</evidence>
<dbReference type="InterPro" id="IPR013783">
    <property type="entry name" value="Ig-like_fold"/>
</dbReference>
<feature type="compositionally biased region" description="Basic and acidic residues" evidence="6">
    <location>
        <begin position="262"/>
        <end position="271"/>
    </location>
</feature>
<dbReference type="InterPro" id="IPR007110">
    <property type="entry name" value="Ig-like_dom"/>
</dbReference>
<evidence type="ECO:0000256" key="1">
    <source>
        <dbReference type="ARBA" id="ARBA00004370"/>
    </source>
</evidence>
<dbReference type="PROSITE" id="PS50835">
    <property type="entry name" value="IG_LIKE"/>
    <property type="match status" value="1"/>
</dbReference>
<keyword evidence="2 8" id="KW-0732">Signal</keyword>
<dbReference type="Gene3D" id="2.60.40.10">
    <property type="entry name" value="Immunoglobulins"/>
    <property type="match status" value="2"/>
</dbReference>
<feature type="transmembrane region" description="Helical" evidence="7">
    <location>
        <begin position="217"/>
        <end position="240"/>
    </location>
</feature>
<dbReference type="PANTHER" id="PTHR12080:SF125">
    <property type="entry name" value="CD48 ANTIGEN-LIKE"/>
    <property type="match status" value="1"/>
</dbReference>
<evidence type="ECO:0000256" key="3">
    <source>
        <dbReference type="ARBA" id="ARBA00023136"/>
    </source>
</evidence>
<dbReference type="GO" id="GO:0016020">
    <property type="term" value="C:membrane"/>
    <property type="evidence" value="ECO:0007669"/>
    <property type="project" value="UniProtKB-SubCell"/>
</dbReference>
<dbReference type="Proteomes" id="UP000515150">
    <property type="component" value="Chromosome 15"/>
</dbReference>
<name>A0A6P7PV29_BETSP</name>
<evidence type="ECO:0000313" key="11">
    <source>
        <dbReference type="RefSeq" id="XP_029031543.1"/>
    </source>
</evidence>
<reference evidence="11" key="1">
    <citation type="submission" date="2025-08" db="UniProtKB">
        <authorList>
            <consortium name="RefSeq"/>
        </authorList>
    </citation>
    <scope>IDENTIFICATION</scope>
</reference>
<sequence>MKGPLCFGLVVVLLLEVLGSVLAVDRYVMVGGSLNLRPKASSDHFNNILWKHNGNLVVEWVEDKVPVEFYSTFKGRSRLDTTNGRLEVDSMTKADSGIYSTEINNLVQSDRYDVKVIGAVPVPEVTRKPLTCGTGSDQRMCTLACNGFEIKDAEPITYSWKRDGEVIPDSSSANLTITNDKETQRVKKYSCLIKNPVSERESKAYDNPFFKEEGSQIGLVAGLVIVVLAVGGVGGFLWWYRKNKQNDNNRQNSDGGVGTSDNKTKSKEGKNENVALMPSNNESQTESKP</sequence>
<evidence type="ECO:0000256" key="5">
    <source>
        <dbReference type="ARBA" id="ARBA00023319"/>
    </source>
</evidence>
<dbReference type="KEGG" id="bspl:114870710"/>
<organism evidence="10 11">
    <name type="scientific">Betta splendens</name>
    <name type="common">Siamese fighting fish</name>
    <dbReference type="NCBI Taxonomy" id="158456"/>
    <lineage>
        <taxon>Eukaryota</taxon>
        <taxon>Metazoa</taxon>
        <taxon>Chordata</taxon>
        <taxon>Craniata</taxon>
        <taxon>Vertebrata</taxon>
        <taxon>Euteleostomi</taxon>
        <taxon>Actinopterygii</taxon>
        <taxon>Neopterygii</taxon>
        <taxon>Teleostei</taxon>
        <taxon>Neoteleostei</taxon>
        <taxon>Acanthomorphata</taxon>
        <taxon>Anabantaria</taxon>
        <taxon>Anabantiformes</taxon>
        <taxon>Anabantoidei</taxon>
        <taxon>Osphronemidae</taxon>
        <taxon>Betta</taxon>
    </lineage>
</organism>
<gene>
    <name evidence="11" type="primary">LOC114870710</name>
</gene>
<dbReference type="InParanoid" id="A0A6P7PV29"/>
<dbReference type="GeneID" id="114870710"/>
<evidence type="ECO:0000256" key="6">
    <source>
        <dbReference type="SAM" id="MobiDB-lite"/>
    </source>
</evidence>
<dbReference type="Pfam" id="PF00047">
    <property type="entry name" value="ig"/>
    <property type="match status" value="1"/>
</dbReference>
<keyword evidence="7" id="KW-0812">Transmembrane</keyword>
<comment type="subcellular location">
    <subcellularLocation>
        <location evidence="1">Membrane</location>
    </subcellularLocation>
</comment>
<protein>
    <submittedName>
        <fullName evidence="11">SLAM family member 9-like</fullName>
    </submittedName>
</protein>
<evidence type="ECO:0000313" key="10">
    <source>
        <dbReference type="Proteomes" id="UP000515150"/>
    </source>
</evidence>
<feature type="chain" id="PRO_5028445529" evidence="8">
    <location>
        <begin position="24"/>
        <end position="289"/>
    </location>
</feature>
<dbReference type="PANTHER" id="PTHR12080">
    <property type="entry name" value="SIGNALING LYMPHOCYTIC ACTIVATION MOLECULE"/>
    <property type="match status" value="1"/>
</dbReference>
<dbReference type="InterPro" id="IPR036179">
    <property type="entry name" value="Ig-like_dom_sf"/>
</dbReference>
<evidence type="ECO:0000256" key="4">
    <source>
        <dbReference type="ARBA" id="ARBA00023180"/>
    </source>
</evidence>
<feature type="region of interest" description="Disordered" evidence="6">
    <location>
        <begin position="245"/>
        <end position="289"/>
    </location>
</feature>
<evidence type="ECO:0000256" key="2">
    <source>
        <dbReference type="ARBA" id="ARBA00022729"/>
    </source>
</evidence>
<dbReference type="AlphaFoldDB" id="A0A6P7PV29"/>
<feature type="domain" description="Ig-like" evidence="9">
    <location>
        <begin position="123"/>
        <end position="202"/>
    </location>
</feature>
<dbReference type="InterPro" id="IPR013151">
    <property type="entry name" value="Immunoglobulin_dom"/>
</dbReference>
<keyword evidence="4" id="KW-0325">Glycoprotein</keyword>
<proteinExistence type="predicted"/>
<dbReference type="RefSeq" id="XP_029031543.1">
    <property type="nucleotide sequence ID" value="XM_029175710.3"/>
</dbReference>
<evidence type="ECO:0000256" key="8">
    <source>
        <dbReference type="SAM" id="SignalP"/>
    </source>
</evidence>